<sequence>MRDEIVDLMEVKPKILQRKTVVERILEKIRNFVDVFYTDMPEVDGEE</sequence>
<evidence type="ECO:0000313" key="1">
    <source>
        <dbReference type="EMBL" id="MDJ1498810.1"/>
    </source>
</evidence>
<reference evidence="1 2" key="1">
    <citation type="submission" date="2023-05" db="EMBL/GenBank/DDBJ databases">
        <authorList>
            <person name="Zhang X."/>
        </authorList>
    </citation>
    <scope>NUCLEOTIDE SEQUENCE [LARGE SCALE GENOMIC DNA]</scope>
    <source>
        <strain evidence="1 2">DM2B3-1</strain>
    </source>
</reference>
<comment type="caution">
    <text evidence="1">The sequence shown here is derived from an EMBL/GenBank/DDBJ whole genome shotgun (WGS) entry which is preliminary data.</text>
</comment>
<dbReference type="EMBL" id="JASJOT010000060">
    <property type="protein sequence ID" value="MDJ1498810.1"/>
    <property type="molecule type" value="Genomic_DNA"/>
</dbReference>
<keyword evidence="2" id="KW-1185">Reference proteome</keyword>
<dbReference type="Proteomes" id="UP001228581">
    <property type="component" value="Unassembled WGS sequence"/>
</dbReference>
<organism evidence="1 2">
    <name type="scientific">Xanthocytophaga flava</name>
    <dbReference type="NCBI Taxonomy" id="3048013"/>
    <lineage>
        <taxon>Bacteria</taxon>
        <taxon>Pseudomonadati</taxon>
        <taxon>Bacteroidota</taxon>
        <taxon>Cytophagia</taxon>
        <taxon>Cytophagales</taxon>
        <taxon>Rhodocytophagaceae</taxon>
        <taxon>Xanthocytophaga</taxon>
    </lineage>
</organism>
<name>A0ABT7CYF0_9BACT</name>
<protein>
    <submittedName>
        <fullName evidence="1">Uncharacterized protein</fullName>
    </submittedName>
</protein>
<accession>A0ABT7CYF0</accession>
<gene>
    <name evidence="1" type="ORF">QNI19_38125</name>
</gene>
<proteinExistence type="predicted"/>
<dbReference type="RefSeq" id="WP_314005621.1">
    <property type="nucleotide sequence ID" value="NZ_JASJOT010000060.1"/>
</dbReference>
<evidence type="ECO:0000313" key="2">
    <source>
        <dbReference type="Proteomes" id="UP001228581"/>
    </source>
</evidence>